<dbReference type="InterPro" id="IPR001841">
    <property type="entry name" value="Znf_RING"/>
</dbReference>
<keyword evidence="7" id="KW-1185">Reference proteome</keyword>
<dbReference type="Gene3D" id="3.30.40.10">
    <property type="entry name" value="Zinc/RING finger domain, C3HC4 (zinc finger)"/>
    <property type="match status" value="1"/>
</dbReference>
<evidence type="ECO:0000256" key="4">
    <source>
        <dbReference type="PROSITE-ProRule" id="PRU00175"/>
    </source>
</evidence>
<keyword evidence="2 4" id="KW-0863">Zinc-finger</keyword>
<dbReference type="PANTHER" id="PTHR45931">
    <property type="entry name" value="SI:CH211-59O9.10"/>
    <property type="match status" value="1"/>
</dbReference>
<evidence type="ECO:0000256" key="1">
    <source>
        <dbReference type="ARBA" id="ARBA00022723"/>
    </source>
</evidence>
<dbReference type="Pfam" id="PF13639">
    <property type="entry name" value="zf-RING_2"/>
    <property type="match status" value="1"/>
</dbReference>
<comment type="caution">
    <text evidence="6">The sequence shown here is derived from an EMBL/GenBank/DDBJ whole genome shotgun (WGS) entry which is preliminary data.</text>
</comment>
<gene>
    <name evidence="6" type="ORF">Pyn_00222</name>
</gene>
<reference evidence="6 7" key="1">
    <citation type="submission" date="2018-02" db="EMBL/GenBank/DDBJ databases">
        <title>Draft genome of wild Prunus yedoensis var. nudiflora.</title>
        <authorList>
            <person name="Baek S."/>
            <person name="Kim J.-H."/>
            <person name="Choi K."/>
            <person name="Kim G.-B."/>
            <person name="Cho A."/>
            <person name="Jang H."/>
            <person name="Shin C.-H."/>
            <person name="Yu H.-J."/>
            <person name="Mun J.-H."/>
        </authorList>
    </citation>
    <scope>NUCLEOTIDE SEQUENCE [LARGE SCALE GENOMIC DNA]</scope>
    <source>
        <strain evidence="7">cv. Jeju island</strain>
        <tissue evidence="6">Leaf</tissue>
    </source>
</reference>
<dbReference type="InterPro" id="IPR051834">
    <property type="entry name" value="RING_finger_E3_ligase"/>
</dbReference>
<dbReference type="STRING" id="2094558.A0A314YW29"/>
<dbReference type="PROSITE" id="PS50089">
    <property type="entry name" value="ZF_RING_2"/>
    <property type="match status" value="1"/>
</dbReference>
<dbReference type="InterPro" id="IPR013083">
    <property type="entry name" value="Znf_RING/FYVE/PHD"/>
</dbReference>
<keyword evidence="3" id="KW-0862">Zinc</keyword>
<accession>A0A314YW29</accession>
<sequence length="70" mass="8399">MEEFVVGSEDVTCMPCSHVFHETCIRVWLDEDKPNCPVCRFDMPVVEWIKMKICVYDYAVLDDRLKRWIQ</sequence>
<dbReference type="Proteomes" id="UP000250321">
    <property type="component" value="Unassembled WGS sequence"/>
</dbReference>
<name>A0A314YW29_PRUYE</name>
<evidence type="ECO:0000313" key="7">
    <source>
        <dbReference type="Proteomes" id="UP000250321"/>
    </source>
</evidence>
<dbReference type="GO" id="GO:0008270">
    <property type="term" value="F:zinc ion binding"/>
    <property type="evidence" value="ECO:0007669"/>
    <property type="project" value="UniProtKB-KW"/>
</dbReference>
<dbReference type="EMBL" id="PJQY01000654">
    <property type="protein sequence ID" value="PQQ08991.1"/>
    <property type="molecule type" value="Genomic_DNA"/>
</dbReference>
<evidence type="ECO:0000313" key="6">
    <source>
        <dbReference type="EMBL" id="PQQ08991.1"/>
    </source>
</evidence>
<feature type="domain" description="RING-type" evidence="5">
    <location>
        <begin position="14"/>
        <end position="40"/>
    </location>
</feature>
<evidence type="ECO:0000256" key="2">
    <source>
        <dbReference type="ARBA" id="ARBA00022771"/>
    </source>
</evidence>
<dbReference type="PANTHER" id="PTHR45931:SF16">
    <property type="entry name" value="RING_U-BOX SUPERFAMILY PROTEIN"/>
    <property type="match status" value="1"/>
</dbReference>
<dbReference type="AlphaFoldDB" id="A0A314YW29"/>
<organism evidence="6 7">
    <name type="scientific">Prunus yedoensis var. nudiflora</name>
    <dbReference type="NCBI Taxonomy" id="2094558"/>
    <lineage>
        <taxon>Eukaryota</taxon>
        <taxon>Viridiplantae</taxon>
        <taxon>Streptophyta</taxon>
        <taxon>Embryophyta</taxon>
        <taxon>Tracheophyta</taxon>
        <taxon>Spermatophyta</taxon>
        <taxon>Magnoliopsida</taxon>
        <taxon>eudicotyledons</taxon>
        <taxon>Gunneridae</taxon>
        <taxon>Pentapetalae</taxon>
        <taxon>rosids</taxon>
        <taxon>fabids</taxon>
        <taxon>Rosales</taxon>
        <taxon>Rosaceae</taxon>
        <taxon>Amygdaloideae</taxon>
        <taxon>Amygdaleae</taxon>
        <taxon>Prunus</taxon>
    </lineage>
</organism>
<evidence type="ECO:0000256" key="3">
    <source>
        <dbReference type="ARBA" id="ARBA00022833"/>
    </source>
</evidence>
<dbReference type="GO" id="GO:0005634">
    <property type="term" value="C:nucleus"/>
    <property type="evidence" value="ECO:0007669"/>
    <property type="project" value="TreeGrafter"/>
</dbReference>
<protein>
    <submittedName>
        <fullName evidence="6">E3 ubiquitin-protein ligase RNF8-like</fullName>
    </submittedName>
</protein>
<proteinExistence type="predicted"/>
<evidence type="ECO:0000259" key="5">
    <source>
        <dbReference type="PROSITE" id="PS50089"/>
    </source>
</evidence>
<dbReference type="GO" id="GO:0061630">
    <property type="term" value="F:ubiquitin protein ligase activity"/>
    <property type="evidence" value="ECO:0007669"/>
    <property type="project" value="TreeGrafter"/>
</dbReference>
<dbReference type="GO" id="GO:0006511">
    <property type="term" value="P:ubiquitin-dependent protein catabolic process"/>
    <property type="evidence" value="ECO:0007669"/>
    <property type="project" value="TreeGrafter"/>
</dbReference>
<keyword evidence="1" id="KW-0479">Metal-binding</keyword>
<dbReference type="OrthoDB" id="21204at2759"/>
<dbReference type="SUPFAM" id="SSF57850">
    <property type="entry name" value="RING/U-box"/>
    <property type="match status" value="1"/>
</dbReference>